<organism evidence="1 2">
    <name type="scientific">Cyphellophora europaea (strain CBS 101466)</name>
    <name type="common">Phialophora europaea</name>
    <dbReference type="NCBI Taxonomy" id="1220924"/>
    <lineage>
        <taxon>Eukaryota</taxon>
        <taxon>Fungi</taxon>
        <taxon>Dikarya</taxon>
        <taxon>Ascomycota</taxon>
        <taxon>Pezizomycotina</taxon>
        <taxon>Eurotiomycetes</taxon>
        <taxon>Chaetothyriomycetidae</taxon>
        <taxon>Chaetothyriales</taxon>
        <taxon>Cyphellophoraceae</taxon>
        <taxon>Cyphellophora</taxon>
    </lineage>
</organism>
<dbReference type="VEuPathDB" id="FungiDB:HMPREF1541_11051"/>
<protein>
    <submittedName>
        <fullName evidence="1">Uncharacterized protein</fullName>
    </submittedName>
</protein>
<dbReference type="GeneID" id="19978390"/>
<dbReference type="InParanoid" id="W2S5P7"/>
<dbReference type="HOGENOM" id="CLU_1927525_0_0_1"/>
<dbReference type="PANTHER" id="PTHR37015">
    <property type="entry name" value="REVERSE TRANSCRIPTASE DOMAIN-CONTAINING PROTEIN"/>
    <property type="match status" value="1"/>
</dbReference>
<dbReference type="STRING" id="1220924.W2S5P7"/>
<name>W2S5P7_CYPE1</name>
<dbReference type="RefSeq" id="XP_008713942.1">
    <property type="nucleotide sequence ID" value="XM_008715720.1"/>
</dbReference>
<evidence type="ECO:0000313" key="1">
    <source>
        <dbReference type="EMBL" id="ETN43920.1"/>
    </source>
</evidence>
<accession>W2S5P7</accession>
<dbReference type="OrthoDB" id="74545at2759"/>
<reference evidence="1 2" key="1">
    <citation type="submission" date="2013-03" db="EMBL/GenBank/DDBJ databases">
        <title>The Genome Sequence of Phialophora europaea CBS 101466.</title>
        <authorList>
            <consortium name="The Broad Institute Genomics Platform"/>
            <person name="Cuomo C."/>
            <person name="de Hoog S."/>
            <person name="Gorbushina A."/>
            <person name="Walker B."/>
            <person name="Young S.K."/>
            <person name="Zeng Q."/>
            <person name="Gargeya S."/>
            <person name="Fitzgerald M."/>
            <person name="Haas B."/>
            <person name="Abouelleil A."/>
            <person name="Allen A.W."/>
            <person name="Alvarado L."/>
            <person name="Arachchi H.M."/>
            <person name="Berlin A.M."/>
            <person name="Chapman S.B."/>
            <person name="Gainer-Dewar J."/>
            <person name="Goldberg J."/>
            <person name="Griggs A."/>
            <person name="Gujja S."/>
            <person name="Hansen M."/>
            <person name="Howarth C."/>
            <person name="Imamovic A."/>
            <person name="Ireland A."/>
            <person name="Larimer J."/>
            <person name="McCowan C."/>
            <person name="Murphy C."/>
            <person name="Pearson M."/>
            <person name="Poon T.W."/>
            <person name="Priest M."/>
            <person name="Roberts A."/>
            <person name="Saif S."/>
            <person name="Shea T."/>
            <person name="Sisk P."/>
            <person name="Sykes S."/>
            <person name="Wortman J."/>
            <person name="Nusbaum C."/>
            <person name="Birren B."/>
        </authorList>
    </citation>
    <scope>NUCLEOTIDE SEQUENCE [LARGE SCALE GENOMIC DNA]</scope>
    <source>
        <strain evidence="1 2">CBS 101466</strain>
    </source>
</reference>
<proteinExistence type="predicted"/>
<dbReference type="AlphaFoldDB" id="W2S5P7"/>
<dbReference type="eggNOG" id="ENOG502RVGJ">
    <property type="taxonomic scope" value="Eukaryota"/>
</dbReference>
<dbReference type="PANTHER" id="PTHR37015:SF2">
    <property type="entry name" value="REVERSE TRANSCRIPTASE DOMAIN-CONTAINING PROTEIN"/>
    <property type="match status" value="1"/>
</dbReference>
<dbReference type="EMBL" id="KB822717">
    <property type="protein sequence ID" value="ETN43920.1"/>
    <property type="molecule type" value="Genomic_DNA"/>
</dbReference>
<dbReference type="Proteomes" id="UP000030752">
    <property type="component" value="Unassembled WGS sequence"/>
</dbReference>
<keyword evidence="2" id="KW-1185">Reference proteome</keyword>
<evidence type="ECO:0000313" key="2">
    <source>
        <dbReference type="Proteomes" id="UP000030752"/>
    </source>
</evidence>
<gene>
    <name evidence="1" type="ORF">HMPREF1541_11051</name>
</gene>
<sequence length="131" mass="15110">MRQDFRYTLERIIEKAKEKEDAAYSQAKVIMMATTLAMVLGLTGDEAFMSKEEYLEYREERSPGLLWAYEQLPKVPHEHAIEKTGDVEGLMAPGDRVWAASKGGIKHGWSDMDPYWKYIVACYGKDLRSVW</sequence>